<organism evidence="2 3">
    <name type="scientific">Streptococcus sobrinus</name>
    <dbReference type="NCBI Taxonomy" id="1310"/>
    <lineage>
        <taxon>Bacteria</taxon>
        <taxon>Bacillati</taxon>
        <taxon>Bacillota</taxon>
        <taxon>Bacilli</taxon>
        <taxon>Lactobacillales</taxon>
        <taxon>Streptococcaceae</taxon>
        <taxon>Streptococcus</taxon>
    </lineage>
</organism>
<dbReference type="Proteomes" id="UP000245369">
    <property type="component" value="Chromosome"/>
</dbReference>
<dbReference type="Gene3D" id="1.10.1760.20">
    <property type="match status" value="1"/>
</dbReference>
<protein>
    <submittedName>
        <fullName evidence="2">ECF transporter S component</fullName>
    </submittedName>
</protein>
<dbReference type="EMBL" id="CP029490">
    <property type="protein sequence ID" value="AWN21350.1"/>
    <property type="molecule type" value="Genomic_DNA"/>
</dbReference>
<gene>
    <name evidence="2" type="ORF">DK182_08335</name>
</gene>
<accession>A0ABM6W6Y4</accession>
<feature type="transmembrane region" description="Helical" evidence="1">
    <location>
        <begin position="162"/>
        <end position="188"/>
    </location>
</feature>
<keyword evidence="3" id="KW-1185">Reference proteome</keyword>
<keyword evidence="1" id="KW-0812">Transmembrane</keyword>
<keyword evidence="1" id="KW-0472">Membrane</keyword>
<evidence type="ECO:0000256" key="1">
    <source>
        <dbReference type="SAM" id="Phobius"/>
    </source>
</evidence>
<evidence type="ECO:0000313" key="3">
    <source>
        <dbReference type="Proteomes" id="UP000245369"/>
    </source>
</evidence>
<feature type="transmembrane region" description="Helical" evidence="1">
    <location>
        <begin position="68"/>
        <end position="96"/>
    </location>
</feature>
<reference evidence="2 3" key="1">
    <citation type="submission" date="2018-05" db="EMBL/GenBank/DDBJ databases">
        <title>Complete genome sequences of Streptococcus sobrinus.</title>
        <authorList>
            <person name="Sales M."/>
            <person name="Jensen P.A."/>
        </authorList>
    </citation>
    <scope>NUCLEOTIDE SEQUENCE [LARGE SCALE GENOMIC DNA]</scope>
    <source>
        <strain evidence="2 3">SL1</strain>
    </source>
</reference>
<evidence type="ECO:0000313" key="2">
    <source>
        <dbReference type="EMBL" id="AWN21350.1"/>
    </source>
</evidence>
<feature type="transmembrane region" description="Helical" evidence="1">
    <location>
        <begin position="102"/>
        <end position="119"/>
    </location>
</feature>
<name>A0ABM6W6Y4_9STRE</name>
<sequence length="201" mass="22125">MAEPLLSANVSSSLLSQTGLTGLPFYHRLILMKISLNRLTRLALLTALCIALREAFSALPNVQPITAIFLVVTLTYGLVDGIILSSLTMLLTGFLLGFGEVVFRQMLVFALICFIWHWLARLFKSFPLNLALPLQIMAAAGLSLLYGLILDVSSALIFSTPILAYILAGLTFDLLHAASTALFYPIIFSIFRRFSHEKTTD</sequence>
<proteinExistence type="predicted"/>
<feature type="transmembrane region" description="Helical" evidence="1">
    <location>
        <begin position="131"/>
        <end position="150"/>
    </location>
</feature>
<keyword evidence="1" id="KW-1133">Transmembrane helix</keyword>